<dbReference type="NCBIfam" id="TIGR00974">
    <property type="entry name" value="3a0107s02c"/>
    <property type="match status" value="1"/>
</dbReference>
<evidence type="ECO:0000256" key="5">
    <source>
        <dbReference type="ARBA" id="ARBA00022692"/>
    </source>
</evidence>
<comment type="similarity">
    <text evidence="2 8">Belongs to the binding-protein-dependent transport system permease family. CysTW subfamily.</text>
</comment>
<keyword evidence="3" id="KW-0813">Transport</keyword>
<keyword evidence="4 8" id="KW-1003">Cell membrane</keyword>
<feature type="domain" description="ABC transmembrane type-1" evidence="9">
    <location>
        <begin position="69"/>
        <end position="278"/>
    </location>
</feature>
<evidence type="ECO:0000256" key="1">
    <source>
        <dbReference type="ARBA" id="ARBA00004651"/>
    </source>
</evidence>
<dbReference type="CDD" id="cd06261">
    <property type="entry name" value="TM_PBP2"/>
    <property type="match status" value="1"/>
</dbReference>
<dbReference type="PANTHER" id="PTHR43470">
    <property type="entry name" value="PHOSPHATE TRANSPORT SYSTEM PERMEASE PROTEIN PSTA-RELATED"/>
    <property type="match status" value="1"/>
</dbReference>
<dbReference type="Proteomes" id="UP001337580">
    <property type="component" value="Chromosome"/>
</dbReference>
<dbReference type="PROSITE" id="PS50928">
    <property type="entry name" value="ABC_TM1"/>
    <property type="match status" value="1"/>
</dbReference>
<dbReference type="KEGG" id="ips:CfP315_0148"/>
<reference evidence="10" key="1">
    <citation type="journal article" date="2023" name="ISME J.">
        <title>Emergence of putative energy parasites within Clostridia revealed by genome analysis of a novel endosymbiotic clade.</title>
        <authorList>
            <person name="Takahashi K."/>
            <person name="Kuwahara H."/>
            <person name="Horikawa Y."/>
            <person name="Izawa K."/>
            <person name="Kato D."/>
            <person name="Inagaki T."/>
            <person name="Yuki M."/>
            <person name="Ohkuma M."/>
            <person name="Hongoh Y."/>
        </authorList>
    </citation>
    <scope>NUCLEOTIDE SEQUENCE</scope>
    <source>
        <strain evidence="10">CfP3-15</strain>
    </source>
</reference>
<dbReference type="InterPro" id="IPR000515">
    <property type="entry name" value="MetI-like"/>
</dbReference>
<gene>
    <name evidence="10" type="ORF">CfP315_0148</name>
</gene>
<comment type="subcellular location">
    <subcellularLocation>
        <location evidence="1 8">Cell membrane</location>
        <topology evidence="1 8">Multi-pass membrane protein</topology>
    </subcellularLocation>
</comment>
<organism evidence="10">
    <name type="scientific">Candidatus Improbicoccus pseudotrichonymphae</name>
    <dbReference type="NCBI Taxonomy" id="3033792"/>
    <lineage>
        <taxon>Bacteria</taxon>
        <taxon>Bacillati</taxon>
        <taxon>Bacillota</taxon>
        <taxon>Clostridia</taxon>
        <taxon>Candidatus Improbicoccus</taxon>
    </lineage>
</organism>
<keyword evidence="7 8" id="KW-0472">Membrane</keyword>
<feature type="transmembrane region" description="Helical" evidence="8">
    <location>
        <begin position="106"/>
        <end position="130"/>
    </location>
</feature>
<evidence type="ECO:0000256" key="3">
    <source>
        <dbReference type="ARBA" id="ARBA00022448"/>
    </source>
</evidence>
<dbReference type="Gene3D" id="1.10.3720.10">
    <property type="entry name" value="MetI-like"/>
    <property type="match status" value="1"/>
</dbReference>
<dbReference type="InterPro" id="IPR005672">
    <property type="entry name" value="Phosphate_PstA"/>
</dbReference>
<dbReference type="GO" id="GO:0005315">
    <property type="term" value="F:phosphate transmembrane transporter activity"/>
    <property type="evidence" value="ECO:0007669"/>
    <property type="project" value="InterPro"/>
</dbReference>
<evidence type="ECO:0000256" key="6">
    <source>
        <dbReference type="ARBA" id="ARBA00022989"/>
    </source>
</evidence>
<dbReference type="PANTHER" id="PTHR43470:SF3">
    <property type="entry name" value="PHOSPHATE TRANSPORT SYSTEM PERMEASE PROTEIN PSTA-RELATED"/>
    <property type="match status" value="1"/>
</dbReference>
<evidence type="ECO:0000259" key="9">
    <source>
        <dbReference type="PROSITE" id="PS50928"/>
    </source>
</evidence>
<keyword evidence="5 8" id="KW-0812">Transmembrane</keyword>
<protein>
    <recommendedName>
        <fullName evidence="8">Phosphate transport system permease protein PstA</fullName>
    </recommendedName>
</protein>
<feature type="transmembrane region" description="Helical" evidence="8">
    <location>
        <begin position="184"/>
        <end position="204"/>
    </location>
</feature>
<feature type="transmembrane region" description="Helical" evidence="8">
    <location>
        <begin position="136"/>
        <end position="156"/>
    </location>
</feature>
<dbReference type="InterPro" id="IPR035906">
    <property type="entry name" value="MetI-like_sf"/>
</dbReference>
<evidence type="ECO:0000256" key="4">
    <source>
        <dbReference type="ARBA" id="ARBA00022475"/>
    </source>
</evidence>
<dbReference type="Pfam" id="PF00528">
    <property type="entry name" value="BPD_transp_1"/>
    <property type="match status" value="1"/>
</dbReference>
<dbReference type="GO" id="GO:0005886">
    <property type="term" value="C:plasma membrane"/>
    <property type="evidence" value="ECO:0007669"/>
    <property type="project" value="UniProtKB-SubCell"/>
</dbReference>
<proteinExistence type="inferred from homology"/>
<evidence type="ECO:0000313" key="10">
    <source>
        <dbReference type="EMBL" id="BED91641.1"/>
    </source>
</evidence>
<feature type="transmembrane region" description="Helical" evidence="8">
    <location>
        <begin position="21"/>
        <end position="40"/>
    </location>
</feature>
<evidence type="ECO:0000256" key="7">
    <source>
        <dbReference type="ARBA" id="ARBA00023136"/>
    </source>
</evidence>
<feature type="transmembrane region" description="Helical" evidence="8">
    <location>
        <begin position="259"/>
        <end position="281"/>
    </location>
</feature>
<name>A0AA48HXR9_9FIRM</name>
<feature type="transmembrane region" description="Helical" evidence="8">
    <location>
        <begin position="73"/>
        <end position="94"/>
    </location>
</feature>
<dbReference type="GO" id="GO:0035435">
    <property type="term" value="P:phosphate ion transmembrane transport"/>
    <property type="evidence" value="ECO:0007669"/>
    <property type="project" value="InterPro"/>
</dbReference>
<keyword evidence="6 8" id="KW-1133">Transmembrane helix</keyword>
<dbReference type="SUPFAM" id="SSF161098">
    <property type="entry name" value="MetI-like"/>
    <property type="match status" value="1"/>
</dbReference>
<dbReference type="AlphaFoldDB" id="A0AA48HXR9"/>
<evidence type="ECO:0000256" key="2">
    <source>
        <dbReference type="ARBA" id="ARBA00007069"/>
    </source>
</evidence>
<sequence>MFEKNNKNLNLGEIFLKITMCFAFFSVLFIFFSIIFYIILNGIRFVSLKFVFNIYSEYFAENKGILPMIINTLYILILSLVFVIPLGVCSAIYLTQYARDGILTKIINIAIDMLSGVPSIIYGLFGLAVFCNFFKLGTSILSGCLTMILCSLSVVIKSSSETLKSVPVTYKKAAEALGASKLKIILTVILPSSFSGIITSIILASSRIMGETSALIYTTGMGYKMPKNIFSHIFKSGRTLTLHLYQCAKQSNTPDAYNIAFGTALVILILVFILNFLLILIERNKF</sequence>
<dbReference type="EMBL" id="AP027924">
    <property type="protein sequence ID" value="BED91641.1"/>
    <property type="molecule type" value="Genomic_DNA"/>
</dbReference>
<accession>A0AA48HXR9</accession>
<evidence type="ECO:0000256" key="8">
    <source>
        <dbReference type="RuleBase" id="RU363043"/>
    </source>
</evidence>